<evidence type="ECO:0000313" key="2">
    <source>
        <dbReference type="EMBL" id="KAL1273480.1"/>
    </source>
</evidence>
<evidence type="ECO:0000313" key="3">
    <source>
        <dbReference type="Proteomes" id="UP001558613"/>
    </source>
</evidence>
<keyword evidence="3" id="KW-1185">Reference proteome</keyword>
<organism evidence="2 3">
    <name type="scientific">Cirrhinus molitorella</name>
    <name type="common">mud carp</name>
    <dbReference type="NCBI Taxonomy" id="172907"/>
    <lineage>
        <taxon>Eukaryota</taxon>
        <taxon>Metazoa</taxon>
        <taxon>Chordata</taxon>
        <taxon>Craniata</taxon>
        <taxon>Vertebrata</taxon>
        <taxon>Euteleostomi</taxon>
        <taxon>Actinopterygii</taxon>
        <taxon>Neopterygii</taxon>
        <taxon>Teleostei</taxon>
        <taxon>Ostariophysi</taxon>
        <taxon>Cypriniformes</taxon>
        <taxon>Cyprinidae</taxon>
        <taxon>Labeoninae</taxon>
        <taxon>Labeonini</taxon>
        <taxon>Cirrhinus</taxon>
    </lineage>
</organism>
<reference evidence="2 3" key="1">
    <citation type="submission" date="2023-09" db="EMBL/GenBank/DDBJ databases">
        <authorList>
            <person name="Wang M."/>
        </authorList>
    </citation>
    <scope>NUCLEOTIDE SEQUENCE [LARGE SCALE GENOMIC DNA]</scope>
    <source>
        <strain evidence="2">GT-2023</strain>
        <tissue evidence="2">Liver</tissue>
    </source>
</reference>
<feature type="region of interest" description="Disordered" evidence="1">
    <location>
        <begin position="58"/>
        <end position="89"/>
    </location>
</feature>
<feature type="compositionally biased region" description="Basic and acidic residues" evidence="1">
    <location>
        <begin position="75"/>
        <end position="89"/>
    </location>
</feature>
<sequence length="89" mass="9952">MADTWTMSGMLKGLLDDIRNERNLASEDLPSQRAFVEGPQTRPTTLLMITAETMNLSSSAGTHEGHFSLTPVHTNETREECDRVCRTRS</sequence>
<accession>A0ABR3N979</accession>
<dbReference type="Proteomes" id="UP001558613">
    <property type="component" value="Unassembled WGS sequence"/>
</dbReference>
<name>A0ABR3N979_9TELE</name>
<comment type="caution">
    <text evidence="2">The sequence shown here is derived from an EMBL/GenBank/DDBJ whole genome shotgun (WGS) entry which is preliminary data.</text>
</comment>
<dbReference type="EMBL" id="JAYMGO010000006">
    <property type="protein sequence ID" value="KAL1273480.1"/>
    <property type="molecule type" value="Genomic_DNA"/>
</dbReference>
<evidence type="ECO:0000256" key="1">
    <source>
        <dbReference type="SAM" id="MobiDB-lite"/>
    </source>
</evidence>
<gene>
    <name evidence="2" type="ORF">QQF64_029342</name>
</gene>
<protein>
    <submittedName>
        <fullName evidence="2">Uncharacterized protein</fullName>
    </submittedName>
</protein>
<proteinExistence type="predicted"/>